<dbReference type="Pfam" id="PF00651">
    <property type="entry name" value="BTB"/>
    <property type="match status" value="1"/>
</dbReference>
<dbReference type="SMART" id="SM00225">
    <property type="entry name" value="BTB"/>
    <property type="match status" value="1"/>
</dbReference>
<evidence type="ECO:0000313" key="3">
    <source>
        <dbReference type="Proteomes" id="UP000184267"/>
    </source>
</evidence>
<proteinExistence type="predicted"/>
<dbReference type="PROSITE" id="PS50097">
    <property type="entry name" value="BTB"/>
    <property type="match status" value="1"/>
</dbReference>
<dbReference type="OMA" id="MARMTHY"/>
<gene>
    <name evidence="2" type="ORF">TRAPUB_2310</name>
</gene>
<organism evidence="2 3">
    <name type="scientific">Trametes pubescens</name>
    <name type="common">White-rot fungus</name>
    <dbReference type="NCBI Taxonomy" id="154538"/>
    <lineage>
        <taxon>Eukaryota</taxon>
        <taxon>Fungi</taxon>
        <taxon>Dikarya</taxon>
        <taxon>Basidiomycota</taxon>
        <taxon>Agaricomycotina</taxon>
        <taxon>Agaricomycetes</taxon>
        <taxon>Polyporales</taxon>
        <taxon>Polyporaceae</taxon>
        <taxon>Trametes</taxon>
    </lineage>
</organism>
<dbReference type="STRING" id="154538.A0A1M2VGU7"/>
<comment type="caution">
    <text evidence="2">The sequence shown here is derived from an EMBL/GenBank/DDBJ whole genome shotgun (WGS) entry which is preliminary data.</text>
</comment>
<reference evidence="2 3" key="1">
    <citation type="submission" date="2016-10" db="EMBL/GenBank/DDBJ databases">
        <title>Genome sequence of the basidiomycete white-rot fungus Trametes pubescens.</title>
        <authorList>
            <person name="Makela M.R."/>
            <person name="Granchi Z."/>
            <person name="Peng M."/>
            <person name="De Vries R.P."/>
            <person name="Grigoriev I."/>
            <person name="Riley R."/>
            <person name="Hilden K."/>
        </authorList>
    </citation>
    <scope>NUCLEOTIDE SEQUENCE [LARGE SCALE GENOMIC DNA]</scope>
    <source>
        <strain evidence="2 3">FBCC735</strain>
    </source>
</reference>
<keyword evidence="3" id="KW-1185">Reference proteome</keyword>
<dbReference type="Gene3D" id="3.30.710.10">
    <property type="entry name" value="Potassium Channel Kv1.1, Chain A"/>
    <property type="match status" value="1"/>
</dbReference>
<evidence type="ECO:0000313" key="2">
    <source>
        <dbReference type="EMBL" id="OJT06834.1"/>
    </source>
</evidence>
<dbReference type="InterPro" id="IPR000210">
    <property type="entry name" value="BTB/POZ_dom"/>
</dbReference>
<dbReference type="EMBL" id="MNAD01001254">
    <property type="protein sequence ID" value="OJT06834.1"/>
    <property type="molecule type" value="Genomic_DNA"/>
</dbReference>
<sequence length="335" mass="36989">MDMNSCKESESDLAELTRSSEYWFDDGNIVLVAEGGVGFRVHRGVLAHHSAFFRDLFSIPQPSDDKDMMDGTPMVHVSDTPMDVAHLLRALYNGISLIRHAGERLPFPFVASLFELAHKYDIDALRADMLLRLRSCFCHKYSTFLAQTSFQLVTANDPEQLLRSDLLEIIPSRDAIRAVDLVRLVDERTMLPVALYLCTLLPGAKLVSGTTLENGRVAQLSPADLALCIDARTNLVMRRIRAFNTAPAGVCRQPTLCAAVLQQMARMTHYQQPSLPCHVLANVDQAPMTSPPGNFLCAQCSAPLVAVSAEFRRSAWAHLPADLGLEIPEWDAAAT</sequence>
<dbReference type="AlphaFoldDB" id="A0A1M2VGU7"/>
<accession>A0A1M2VGU7</accession>
<evidence type="ECO:0000259" key="1">
    <source>
        <dbReference type="PROSITE" id="PS50097"/>
    </source>
</evidence>
<dbReference type="Proteomes" id="UP000184267">
    <property type="component" value="Unassembled WGS sequence"/>
</dbReference>
<name>A0A1M2VGU7_TRAPU</name>
<dbReference type="CDD" id="cd18186">
    <property type="entry name" value="BTB_POZ_ZBTB_KLHL-like"/>
    <property type="match status" value="1"/>
</dbReference>
<dbReference type="SUPFAM" id="SSF54695">
    <property type="entry name" value="POZ domain"/>
    <property type="match status" value="1"/>
</dbReference>
<feature type="domain" description="BTB" evidence="1">
    <location>
        <begin position="27"/>
        <end position="100"/>
    </location>
</feature>
<dbReference type="InterPro" id="IPR011333">
    <property type="entry name" value="SKP1/BTB/POZ_sf"/>
</dbReference>
<dbReference type="OrthoDB" id="2748798at2759"/>
<protein>
    <recommendedName>
        <fullName evidence="1">BTB domain-containing protein</fullName>
    </recommendedName>
</protein>